<evidence type="ECO:0000313" key="2">
    <source>
        <dbReference type="Proteomes" id="UP001497480"/>
    </source>
</evidence>
<protein>
    <submittedName>
        <fullName evidence="1">Uncharacterized protein</fullName>
    </submittedName>
</protein>
<organism evidence="1 2">
    <name type="scientific">Lupinus luteus</name>
    <name type="common">European yellow lupine</name>
    <dbReference type="NCBI Taxonomy" id="3873"/>
    <lineage>
        <taxon>Eukaryota</taxon>
        <taxon>Viridiplantae</taxon>
        <taxon>Streptophyta</taxon>
        <taxon>Embryophyta</taxon>
        <taxon>Tracheophyta</taxon>
        <taxon>Spermatophyta</taxon>
        <taxon>Magnoliopsida</taxon>
        <taxon>eudicotyledons</taxon>
        <taxon>Gunneridae</taxon>
        <taxon>Pentapetalae</taxon>
        <taxon>rosids</taxon>
        <taxon>fabids</taxon>
        <taxon>Fabales</taxon>
        <taxon>Fabaceae</taxon>
        <taxon>Papilionoideae</taxon>
        <taxon>50 kb inversion clade</taxon>
        <taxon>genistoids sensu lato</taxon>
        <taxon>core genistoids</taxon>
        <taxon>Genisteae</taxon>
        <taxon>Lupinus</taxon>
    </lineage>
</organism>
<dbReference type="EMBL" id="CAXHTB010000015">
    <property type="protein sequence ID" value="CAL0321300.1"/>
    <property type="molecule type" value="Genomic_DNA"/>
</dbReference>
<comment type="caution">
    <text evidence="1">The sequence shown here is derived from an EMBL/GenBank/DDBJ whole genome shotgun (WGS) entry which is preliminary data.</text>
</comment>
<dbReference type="Proteomes" id="UP001497480">
    <property type="component" value="Unassembled WGS sequence"/>
</dbReference>
<dbReference type="AlphaFoldDB" id="A0AAV1XJI0"/>
<name>A0AAV1XJI0_LUPLU</name>
<sequence>MAVLRRIHRVANDAANCLACTGAAELVSREHLMIVPLPELETLIMRDAFWAT</sequence>
<accession>A0AAV1XJI0</accession>
<keyword evidence="2" id="KW-1185">Reference proteome</keyword>
<evidence type="ECO:0000313" key="1">
    <source>
        <dbReference type="EMBL" id="CAL0321300.1"/>
    </source>
</evidence>
<gene>
    <name evidence="1" type="ORF">LLUT_LOCUS22360</name>
</gene>
<reference evidence="1 2" key="1">
    <citation type="submission" date="2024-03" db="EMBL/GenBank/DDBJ databases">
        <authorList>
            <person name="Martinez-Hernandez J."/>
        </authorList>
    </citation>
    <scope>NUCLEOTIDE SEQUENCE [LARGE SCALE GENOMIC DNA]</scope>
</reference>
<proteinExistence type="predicted"/>